<feature type="transmembrane region" description="Helical" evidence="1">
    <location>
        <begin position="209"/>
        <end position="233"/>
    </location>
</feature>
<proteinExistence type="predicted"/>
<feature type="transmembrane region" description="Helical" evidence="1">
    <location>
        <begin position="240"/>
        <end position="258"/>
    </location>
</feature>
<dbReference type="InterPro" id="IPR014194">
    <property type="entry name" value="Spore_III_AE"/>
</dbReference>
<dbReference type="Pfam" id="PF09546">
    <property type="entry name" value="Spore_III_AE"/>
    <property type="match status" value="1"/>
</dbReference>
<gene>
    <name evidence="2" type="ORF">IAD50_03680</name>
</gene>
<evidence type="ECO:0000313" key="3">
    <source>
        <dbReference type="Proteomes" id="UP000824089"/>
    </source>
</evidence>
<keyword evidence="1" id="KW-0812">Transmembrane</keyword>
<accession>A0A9D1I832</accession>
<dbReference type="Proteomes" id="UP000824089">
    <property type="component" value="Unassembled WGS sequence"/>
</dbReference>
<feature type="transmembrane region" description="Helical" evidence="1">
    <location>
        <begin position="94"/>
        <end position="116"/>
    </location>
</feature>
<reference evidence="2" key="2">
    <citation type="journal article" date="2021" name="PeerJ">
        <title>Extensive microbial diversity within the chicken gut microbiome revealed by metagenomics and culture.</title>
        <authorList>
            <person name="Gilroy R."/>
            <person name="Ravi A."/>
            <person name="Getino M."/>
            <person name="Pursley I."/>
            <person name="Horton D.L."/>
            <person name="Alikhan N.F."/>
            <person name="Baker D."/>
            <person name="Gharbi K."/>
            <person name="Hall N."/>
            <person name="Watson M."/>
            <person name="Adriaenssens E.M."/>
            <person name="Foster-Nyarko E."/>
            <person name="Jarju S."/>
            <person name="Secka A."/>
            <person name="Antonio M."/>
            <person name="Oren A."/>
            <person name="Chaudhuri R.R."/>
            <person name="La Ragione R."/>
            <person name="Hildebrand F."/>
            <person name="Pallen M.J."/>
        </authorList>
    </citation>
    <scope>NUCLEOTIDE SEQUENCE</scope>
    <source>
        <strain evidence="2">CHK195-4489</strain>
    </source>
</reference>
<organism evidence="2 3">
    <name type="scientific">Candidatus Egerieisoma faecipullorum</name>
    <dbReference type="NCBI Taxonomy" id="2840963"/>
    <lineage>
        <taxon>Bacteria</taxon>
        <taxon>Bacillati</taxon>
        <taxon>Bacillota</taxon>
        <taxon>Clostridia</taxon>
        <taxon>Eubacteriales</taxon>
        <taxon>Clostridiaceae</taxon>
        <taxon>Clostridiaceae incertae sedis</taxon>
        <taxon>Candidatus Egerieisoma</taxon>
    </lineage>
</organism>
<name>A0A9D1I832_9CLOT</name>
<keyword evidence="1" id="KW-0472">Membrane</keyword>
<dbReference type="AlphaFoldDB" id="A0A9D1I832"/>
<evidence type="ECO:0000256" key="1">
    <source>
        <dbReference type="SAM" id="Phobius"/>
    </source>
</evidence>
<feature type="transmembrane region" description="Helical" evidence="1">
    <location>
        <begin position="278"/>
        <end position="298"/>
    </location>
</feature>
<feature type="transmembrane region" description="Helical" evidence="1">
    <location>
        <begin position="122"/>
        <end position="140"/>
    </location>
</feature>
<feature type="transmembrane region" description="Helical" evidence="1">
    <location>
        <begin position="152"/>
        <end position="177"/>
    </location>
</feature>
<evidence type="ECO:0008006" key="4">
    <source>
        <dbReference type="Google" id="ProtNLM"/>
    </source>
</evidence>
<feature type="transmembrane region" description="Helical" evidence="1">
    <location>
        <begin position="51"/>
        <end position="73"/>
    </location>
</feature>
<evidence type="ECO:0000313" key="2">
    <source>
        <dbReference type="EMBL" id="HIU29382.1"/>
    </source>
</evidence>
<feature type="transmembrane region" description="Helical" evidence="1">
    <location>
        <begin position="21"/>
        <end position="39"/>
    </location>
</feature>
<reference evidence="2" key="1">
    <citation type="submission" date="2020-10" db="EMBL/GenBank/DDBJ databases">
        <authorList>
            <person name="Gilroy R."/>
        </authorList>
    </citation>
    <scope>NUCLEOTIDE SEQUENCE</scope>
    <source>
        <strain evidence="2">CHK195-4489</strain>
    </source>
</reference>
<sequence length="301" mass="30809">MAEELWNTVLKEIGEHLGESAGILLVIVSAAYLSSIFTATADLESSGNHDVVSFAVICLISVPVIANIGEVVAQAGDTISEIRTVMLSSIPGLCAMDMGSGAAGAAVFITITQLVAILLSKIFLPAAVVYAAVGICGSVTERFSLEGVKGMVRFLFTWGLGIMMIGFSCAATLSGALTGARTSMAGRTLKYTGAMVPVVGRYLAESADMVFAGASVLKGTAGIAAAAAILTAAAAPCIRMVLHVLVYRIAGILIRPVADDKITRMVAAAGDAFTMITGVTILMSVMCVLNIAVLVTLVKGG</sequence>
<dbReference type="EMBL" id="DVMM01000072">
    <property type="protein sequence ID" value="HIU29382.1"/>
    <property type="molecule type" value="Genomic_DNA"/>
</dbReference>
<keyword evidence="1" id="KW-1133">Transmembrane helix</keyword>
<comment type="caution">
    <text evidence="2">The sequence shown here is derived from an EMBL/GenBank/DDBJ whole genome shotgun (WGS) entry which is preliminary data.</text>
</comment>
<protein>
    <recommendedName>
        <fullName evidence="4">Stage III sporulation protein AE</fullName>
    </recommendedName>
</protein>